<organism evidence="1">
    <name type="scientific">freshwater metagenome</name>
    <dbReference type="NCBI Taxonomy" id="449393"/>
    <lineage>
        <taxon>unclassified sequences</taxon>
        <taxon>metagenomes</taxon>
        <taxon>ecological metagenomes</taxon>
    </lineage>
</organism>
<dbReference type="AlphaFoldDB" id="A0A6J5YN45"/>
<name>A0A6J5YN45_9ZZZZ</name>
<protein>
    <submittedName>
        <fullName evidence="1">Unannotated protein</fullName>
    </submittedName>
</protein>
<evidence type="ECO:0000313" key="2">
    <source>
        <dbReference type="EMBL" id="CAB4335298.1"/>
    </source>
</evidence>
<accession>A0A6J5YN45</accession>
<reference evidence="1" key="1">
    <citation type="submission" date="2020-05" db="EMBL/GenBank/DDBJ databases">
        <authorList>
            <person name="Chiriac C."/>
            <person name="Salcher M."/>
            <person name="Ghai R."/>
            <person name="Kavagutti S V."/>
        </authorList>
    </citation>
    <scope>NUCLEOTIDE SEQUENCE</scope>
</reference>
<dbReference type="EMBL" id="CAFAAO010000003">
    <property type="protein sequence ID" value="CAB4796960.1"/>
    <property type="molecule type" value="Genomic_DNA"/>
</dbReference>
<gene>
    <name evidence="3" type="ORF">UFOPK3037_00362</name>
    <name evidence="2" type="ORF">UFOPK3406_00537</name>
    <name evidence="1" type="ORF">UFOPK3925_00110</name>
    <name evidence="4" type="ORF">UFOPK4097_00619</name>
</gene>
<dbReference type="EMBL" id="CAFBPK010000007">
    <property type="protein sequence ID" value="CAB5015981.1"/>
    <property type="molecule type" value="Genomic_DNA"/>
</dbReference>
<evidence type="ECO:0000313" key="1">
    <source>
        <dbReference type="EMBL" id="CAB4330318.1"/>
    </source>
</evidence>
<evidence type="ECO:0000313" key="3">
    <source>
        <dbReference type="EMBL" id="CAB4796960.1"/>
    </source>
</evidence>
<sequence length="37" mass="3937">MAIDAAKVPAGECGVENQVGRVGVFLTTKIKRSNFTQ</sequence>
<dbReference type="EMBL" id="CAESAD010000001">
    <property type="protein sequence ID" value="CAB4330318.1"/>
    <property type="molecule type" value="Genomic_DNA"/>
</dbReference>
<dbReference type="EMBL" id="CAESAI010000009">
    <property type="protein sequence ID" value="CAB4335298.1"/>
    <property type="molecule type" value="Genomic_DNA"/>
</dbReference>
<proteinExistence type="predicted"/>
<evidence type="ECO:0000313" key="4">
    <source>
        <dbReference type="EMBL" id="CAB5015981.1"/>
    </source>
</evidence>